<dbReference type="EMBL" id="JABUFE010000009">
    <property type="protein sequence ID" value="NSX56022.1"/>
    <property type="molecule type" value="Genomic_DNA"/>
</dbReference>
<dbReference type="InterPro" id="IPR029033">
    <property type="entry name" value="His_PPase_superfam"/>
</dbReference>
<dbReference type="PANTHER" id="PTHR47623:SF1">
    <property type="entry name" value="OS09G0287300 PROTEIN"/>
    <property type="match status" value="1"/>
</dbReference>
<accession>A0ABX2ISY2</accession>
<evidence type="ECO:0000313" key="2">
    <source>
        <dbReference type="Proteomes" id="UP000777935"/>
    </source>
</evidence>
<dbReference type="CDD" id="cd07067">
    <property type="entry name" value="HP_PGM_like"/>
    <property type="match status" value="1"/>
</dbReference>
<name>A0ABX2ISY2_9RHOB</name>
<dbReference type="SUPFAM" id="SSF53254">
    <property type="entry name" value="Phosphoglycerate mutase-like"/>
    <property type="match status" value="1"/>
</dbReference>
<dbReference type="SMART" id="SM00855">
    <property type="entry name" value="PGAM"/>
    <property type="match status" value="1"/>
</dbReference>
<gene>
    <name evidence="1" type="ORF">HRQ87_14560</name>
</gene>
<dbReference type="PANTHER" id="PTHR47623">
    <property type="entry name" value="OS09G0287300 PROTEIN"/>
    <property type="match status" value="1"/>
</dbReference>
<protein>
    <submittedName>
        <fullName evidence="1">Histidine phosphatase family protein</fullName>
    </submittedName>
</protein>
<proteinExistence type="predicted"/>
<dbReference type="Gene3D" id="3.40.50.1240">
    <property type="entry name" value="Phosphoglycerate mutase-like"/>
    <property type="match status" value="1"/>
</dbReference>
<evidence type="ECO:0000313" key="1">
    <source>
        <dbReference type="EMBL" id="NSX56022.1"/>
    </source>
</evidence>
<dbReference type="Pfam" id="PF00300">
    <property type="entry name" value="His_Phos_1"/>
    <property type="match status" value="1"/>
</dbReference>
<organism evidence="1 2">
    <name type="scientific">Parasulfitobacter algicola</name>
    <dbReference type="NCBI Taxonomy" id="2614809"/>
    <lineage>
        <taxon>Bacteria</taxon>
        <taxon>Pseudomonadati</taxon>
        <taxon>Pseudomonadota</taxon>
        <taxon>Alphaproteobacteria</taxon>
        <taxon>Rhodobacterales</taxon>
        <taxon>Roseobacteraceae</taxon>
        <taxon>Parasulfitobacter</taxon>
    </lineage>
</organism>
<reference evidence="1 2" key="1">
    <citation type="submission" date="2020-06" db="EMBL/GenBank/DDBJ databases">
        <title>Sulfitobacter algicola sp. nov., isolated from green algae.</title>
        <authorList>
            <person name="Wang C."/>
        </authorList>
    </citation>
    <scope>NUCLEOTIDE SEQUENCE [LARGE SCALE GENOMIC DNA]</scope>
    <source>
        <strain evidence="1 2">1151</strain>
    </source>
</reference>
<dbReference type="RefSeq" id="WP_174139172.1">
    <property type="nucleotide sequence ID" value="NZ_JABUFE010000009.1"/>
</dbReference>
<dbReference type="Proteomes" id="UP000777935">
    <property type="component" value="Unassembled WGS sequence"/>
</dbReference>
<dbReference type="InterPro" id="IPR013078">
    <property type="entry name" value="His_Pase_superF_clade-1"/>
</dbReference>
<keyword evidence="2" id="KW-1185">Reference proteome</keyword>
<sequence>MKRLILIRHAKSDWGTPGLTDHDRPLNNRGIRSAKAIGDWLRKQSYNPDQAISSSAQRTQDTWEYLAFKAPVQFTRMLYHADRDQMLKALRQATEYCVLMLGHNPGVAEFAESLVSDPPNDDRFFTYPTCATLIADFDIASWSDVSWGKAIAQDFVGPRDLL</sequence>
<comment type="caution">
    <text evidence="1">The sequence shown here is derived from an EMBL/GenBank/DDBJ whole genome shotgun (WGS) entry which is preliminary data.</text>
</comment>